<sequence>NVLLTAVANLRGHFGRDVIKIAIKVEYAEVLLSYVSFVVLPVDSQFVKEHTMDDDGETSESEKLSMPVCFELAIQGMLMTHGLPLPSPDLLVGRSVHAHMFHQ</sequence>
<keyword evidence="2" id="KW-1185">Reference proteome</keyword>
<evidence type="ECO:0000313" key="2">
    <source>
        <dbReference type="Proteomes" id="UP000823775"/>
    </source>
</evidence>
<gene>
    <name evidence="1" type="ORF">HAX54_012182</name>
</gene>
<dbReference type="Proteomes" id="UP000823775">
    <property type="component" value="Unassembled WGS sequence"/>
</dbReference>
<dbReference type="EMBL" id="JACEIK010001701">
    <property type="protein sequence ID" value="MCD7471611.1"/>
    <property type="molecule type" value="Genomic_DNA"/>
</dbReference>
<comment type="caution">
    <text evidence="1">The sequence shown here is derived from an EMBL/GenBank/DDBJ whole genome shotgun (WGS) entry which is preliminary data.</text>
</comment>
<accession>A0ABS8TJC2</accession>
<evidence type="ECO:0000313" key="1">
    <source>
        <dbReference type="EMBL" id="MCD7471611.1"/>
    </source>
</evidence>
<protein>
    <submittedName>
        <fullName evidence="1">Uncharacterized protein</fullName>
    </submittedName>
</protein>
<name>A0ABS8TJC2_DATST</name>
<reference evidence="1 2" key="1">
    <citation type="journal article" date="2021" name="BMC Genomics">
        <title>Datura genome reveals duplications of psychoactive alkaloid biosynthetic genes and high mutation rate following tissue culture.</title>
        <authorList>
            <person name="Rajewski A."/>
            <person name="Carter-House D."/>
            <person name="Stajich J."/>
            <person name="Litt A."/>
        </authorList>
    </citation>
    <scope>NUCLEOTIDE SEQUENCE [LARGE SCALE GENOMIC DNA]</scope>
    <source>
        <strain evidence="1">AR-01</strain>
    </source>
</reference>
<proteinExistence type="predicted"/>
<feature type="non-terminal residue" evidence="1">
    <location>
        <position position="1"/>
    </location>
</feature>
<organism evidence="1 2">
    <name type="scientific">Datura stramonium</name>
    <name type="common">Jimsonweed</name>
    <name type="synonym">Common thornapple</name>
    <dbReference type="NCBI Taxonomy" id="4076"/>
    <lineage>
        <taxon>Eukaryota</taxon>
        <taxon>Viridiplantae</taxon>
        <taxon>Streptophyta</taxon>
        <taxon>Embryophyta</taxon>
        <taxon>Tracheophyta</taxon>
        <taxon>Spermatophyta</taxon>
        <taxon>Magnoliopsida</taxon>
        <taxon>eudicotyledons</taxon>
        <taxon>Gunneridae</taxon>
        <taxon>Pentapetalae</taxon>
        <taxon>asterids</taxon>
        <taxon>lamiids</taxon>
        <taxon>Solanales</taxon>
        <taxon>Solanaceae</taxon>
        <taxon>Solanoideae</taxon>
        <taxon>Datureae</taxon>
        <taxon>Datura</taxon>
    </lineage>
</organism>